<dbReference type="CDD" id="cd01741">
    <property type="entry name" value="GATase1_1"/>
    <property type="match status" value="1"/>
</dbReference>
<gene>
    <name evidence="2" type="ORF">G4Z14_02295</name>
</gene>
<keyword evidence="2" id="KW-0315">Glutamine amidotransferase</keyword>
<dbReference type="InterPro" id="IPR017926">
    <property type="entry name" value="GATASE"/>
</dbReference>
<dbReference type="Pfam" id="PF00117">
    <property type="entry name" value="GATase"/>
    <property type="match status" value="1"/>
</dbReference>
<keyword evidence="3" id="KW-1185">Reference proteome</keyword>
<comment type="caution">
    <text evidence="2">The sequence shown here is derived from an EMBL/GenBank/DDBJ whole genome shotgun (WGS) entry which is preliminary data.</text>
</comment>
<dbReference type="AlphaFoldDB" id="A0A6M0QR32"/>
<dbReference type="Gene3D" id="3.40.50.880">
    <property type="match status" value="1"/>
</dbReference>
<dbReference type="EMBL" id="JAAIVJ010000001">
    <property type="protein sequence ID" value="NEY89113.1"/>
    <property type="molecule type" value="Genomic_DNA"/>
</dbReference>
<dbReference type="SUPFAM" id="SSF52317">
    <property type="entry name" value="Class I glutamine amidotransferase-like"/>
    <property type="match status" value="1"/>
</dbReference>
<feature type="domain" description="Glutamine amidotransferase" evidence="1">
    <location>
        <begin position="47"/>
        <end position="183"/>
    </location>
</feature>
<dbReference type="PANTHER" id="PTHR42695:SF5">
    <property type="entry name" value="GLUTAMINE AMIDOTRANSFERASE YLR126C-RELATED"/>
    <property type="match status" value="1"/>
</dbReference>
<proteinExistence type="predicted"/>
<dbReference type="RefSeq" id="WP_164623123.1">
    <property type="nucleotide sequence ID" value="NZ_JAAIVJ010000001.1"/>
</dbReference>
<organism evidence="2 3">
    <name type="scientific">Tabrizicola oligotrophica</name>
    <dbReference type="NCBI Taxonomy" id="2710650"/>
    <lineage>
        <taxon>Bacteria</taxon>
        <taxon>Pseudomonadati</taxon>
        <taxon>Pseudomonadota</taxon>
        <taxon>Alphaproteobacteria</taxon>
        <taxon>Rhodobacterales</taxon>
        <taxon>Paracoccaceae</taxon>
        <taxon>Tabrizicola</taxon>
    </lineage>
</organism>
<evidence type="ECO:0000313" key="3">
    <source>
        <dbReference type="Proteomes" id="UP000477782"/>
    </source>
</evidence>
<protein>
    <submittedName>
        <fullName evidence="2">Type 1 glutamine amidotransferase</fullName>
    </submittedName>
</protein>
<dbReference type="InterPro" id="IPR044992">
    <property type="entry name" value="ChyE-like"/>
</dbReference>
<dbReference type="GO" id="GO:0016740">
    <property type="term" value="F:transferase activity"/>
    <property type="evidence" value="ECO:0007669"/>
    <property type="project" value="UniProtKB-KW"/>
</dbReference>
<dbReference type="Proteomes" id="UP000477782">
    <property type="component" value="Unassembled WGS sequence"/>
</dbReference>
<accession>A0A6M0QR32</accession>
<dbReference type="PROSITE" id="PS51273">
    <property type="entry name" value="GATASE_TYPE_1"/>
    <property type="match status" value="1"/>
</dbReference>
<evidence type="ECO:0000259" key="1">
    <source>
        <dbReference type="Pfam" id="PF00117"/>
    </source>
</evidence>
<keyword evidence="2" id="KW-0808">Transferase</keyword>
<dbReference type="PANTHER" id="PTHR42695">
    <property type="entry name" value="GLUTAMINE AMIDOTRANSFERASE YLR126C-RELATED"/>
    <property type="match status" value="1"/>
</dbReference>
<evidence type="ECO:0000313" key="2">
    <source>
        <dbReference type="EMBL" id="NEY89113.1"/>
    </source>
</evidence>
<name>A0A6M0QR32_9RHOB</name>
<reference evidence="2 3" key="1">
    <citation type="submission" date="2020-02" db="EMBL/GenBank/DDBJ databases">
        <authorList>
            <person name="Chen W.-M."/>
        </authorList>
    </citation>
    <scope>NUCLEOTIDE SEQUENCE [LARGE SCALE GENOMIC DNA]</scope>
    <source>
        <strain evidence="2 3">KMS-5</strain>
    </source>
</reference>
<dbReference type="GO" id="GO:0005829">
    <property type="term" value="C:cytosol"/>
    <property type="evidence" value="ECO:0007669"/>
    <property type="project" value="TreeGrafter"/>
</dbReference>
<dbReference type="InterPro" id="IPR029062">
    <property type="entry name" value="Class_I_gatase-like"/>
</dbReference>
<sequence length="235" mass="24814">MRVAIVENTHVTHHGQLGVALHEAGARIDLWKPWRAGDGAAALPDLGAYDALVVFGGEQTALADASHPYLPRLAHLMKESAAMGIATLGVCLGSQVFARGIGANNHIGTAGEYGWSEVSLTEAGRTDPVLSQVPQTFPIMQWHSDTFSLPPGAVHLASSPKAAVQAFRYGRAGYGTQFHFEANRAVAADWAREFAPAFEAARPGWVGDFDAHAAAHGPAADAHGLAIARAWVKLI</sequence>